<dbReference type="InterPro" id="IPR007159">
    <property type="entry name" value="SpoVT-AbrB_dom"/>
</dbReference>
<dbReference type="GO" id="GO:0003677">
    <property type="term" value="F:DNA binding"/>
    <property type="evidence" value="ECO:0007669"/>
    <property type="project" value="UniProtKB-UniRule"/>
</dbReference>
<dbReference type="Pfam" id="PF04014">
    <property type="entry name" value="MazE_antitoxin"/>
    <property type="match status" value="1"/>
</dbReference>
<dbReference type="NCBIfam" id="TIGR01439">
    <property type="entry name" value="lp_hng_hel_AbrB"/>
    <property type="match status" value="1"/>
</dbReference>
<evidence type="ECO:0000313" key="3">
    <source>
        <dbReference type="EMBL" id="OGM32964.1"/>
    </source>
</evidence>
<name>A0A1F7Z0H9_9BACT</name>
<feature type="domain" description="SpoVT-AbrB" evidence="2">
    <location>
        <begin position="2"/>
        <end position="47"/>
    </location>
</feature>
<evidence type="ECO:0000259" key="2">
    <source>
        <dbReference type="PROSITE" id="PS51740"/>
    </source>
</evidence>
<dbReference type="SUPFAM" id="SSF89447">
    <property type="entry name" value="AbrB/MazE/MraZ-like"/>
    <property type="match status" value="1"/>
</dbReference>
<organism evidence="3 4">
    <name type="scientific">Candidatus Woesebacteria bacterium RIFCSPHIGHO2_01_FULL_44_21</name>
    <dbReference type="NCBI Taxonomy" id="1802503"/>
    <lineage>
        <taxon>Bacteria</taxon>
        <taxon>Candidatus Woeseibacteriota</taxon>
    </lineage>
</organism>
<evidence type="ECO:0000313" key="4">
    <source>
        <dbReference type="Proteomes" id="UP000178870"/>
    </source>
</evidence>
<gene>
    <name evidence="3" type="ORF">A2803_05215</name>
</gene>
<dbReference type="SMART" id="SM00966">
    <property type="entry name" value="SpoVT_AbrB"/>
    <property type="match status" value="1"/>
</dbReference>
<evidence type="ECO:0000256" key="1">
    <source>
        <dbReference type="PROSITE-ProRule" id="PRU01076"/>
    </source>
</evidence>
<dbReference type="Gene3D" id="2.10.260.10">
    <property type="match status" value="1"/>
</dbReference>
<accession>A0A1F7Z0H9</accession>
<protein>
    <recommendedName>
        <fullName evidence="2">SpoVT-AbrB domain-containing protein</fullName>
    </recommendedName>
</protein>
<reference evidence="3 4" key="1">
    <citation type="journal article" date="2016" name="Nat. Commun.">
        <title>Thousands of microbial genomes shed light on interconnected biogeochemical processes in an aquifer system.</title>
        <authorList>
            <person name="Anantharaman K."/>
            <person name="Brown C.T."/>
            <person name="Hug L.A."/>
            <person name="Sharon I."/>
            <person name="Castelle C.J."/>
            <person name="Probst A.J."/>
            <person name="Thomas B.C."/>
            <person name="Singh A."/>
            <person name="Wilkins M.J."/>
            <person name="Karaoz U."/>
            <person name="Brodie E.L."/>
            <person name="Williams K.H."/>
            <person name="Hubbard S.S."/>
            <person name="Banfield J.F."/>
        </authorList>
    </citation>
    <scope>NUCLEOTIDE SEQUENCE [LARGE SCALE GENOMIC DNA]</scope>
</reference>
<dbReference type="Proteomes" id="UP000178870">
    <property type="component" value="Unassembled WGS sequence"/>
</dbReference>
<dbReference type="AlphaFoldDB" id="A0A1F7Z0H9"/>
<keyword evidence="1" id="KW-0238">DNA-binding</keyword>
<proteinExistence type="predicted"/>
<dbReference type="InterPro" id="IPR037914">
    <property type="entry name" value="SpoVT-AbrB_sf"/>
</dbReference>
<comment type="caution">
    <text evidence="3">The sequence shown here is derived from an EMBL/GenBank/DDBJ whole genome shotgun (WGS) entry which is preliminary data.</text>
</comment>
<dbReference type="EMBL" id="MGGP01000011">
    <property type="protein sequence ID" value="OGM32964.1"/>
    <property type="molecule type" value="Genomic_DNA"/>
</dbReference>
<sequence>MNYLVSITSQGQISIPAPIRKKLGLNKKGKAYVSEENGKVLVEPVEDIMKLAGSLSKYAIKGKSIAEITKMEKMVWERAAVERYKKALKDTK</sequence>
<dbReference type="PROSITE" id="PS51740">
    <property type="entry name" value="SPOVT_ABRB"/>
    <property type="match status" value="1"/>
</dbReference>